<evidence type="ECO:0000256" key="1">
    <source>
        <dbReference type="SAM" id="Phobius"/>
    </source>
</evidence>
<protein>
    <submittedName>
        <fullName evidence="2">Uncharacterized protein</fullName>
    </submittedName>
</protein>
<evidence type="ECO:0000313" key="4">
    <source>
        <dbReference type="Proteomes" id="UP000217528"/>
    </source>
</evidence>
<feature type="transmembrane region" description="Helical" evidence="1">
    <location>
        <begin position="71"/>
        <end position="95"/>
    </location>
</feature>
<accession>A0A2A2HFF5</accession>
<keyword evidence="4" id="KW-1185">Reference proteome</keyword>
<proteinExistence type="predicted"/>
<feature type="transmembrane region" description="Helical" evidence="1">
    <location>
        <begin position="175"/>
        <end position="192"/>
    </location>
</feature>
<dbReference type="EMBL" id="LMVN01000001">
    <property type="protein sequence ID" value="PAV08169.1"/>
    <property type="molecule type" value="Genomic_DNA"/>
</dbReference>
<reference evidence="3 5" key="1">
    <citation type="submission" date="2016-04" db="EMBL/GenBank/DDBJ databases">
        <title>Genome sequence of Methanosphaera cuniculi DSM 4103.</title>
        <authorList>
            <person name="Poehlein A."/>
            <person name="Seedorf H."/>
            <person name="Daniel R."/>
        </authorList>
    </citation>
    <scope>NUCLEOTIDE SEQUENCE [LARGE SCALE GENOMIC DNA]</scope>
    <source>
        <strain evidence="3 5">DSM 4103</strain>
    </source>
</reference>
<name>A0A2A2HFF5_9EURY</name>
<evidence type="ECO:0000313" key="5">
    <source>
        <dbReference type="Proteomes" id="UP000246004"/>
    </source>
</evidence>
<comment type="caution">
    <text evidence="2">The sequence shown here is derived from an EMBL/GenBank/DDBJ whole genome shotgun (WGS) entry which is preliminary data.</text>
</comment>
<organism evidence="2 4">
    <name type="scientific">Methanosphaera cuniculi</name>
    <dbReference type="NCBI Taxonomy" id="1077256"/>
    <lineage>
        <taxon>Archaea</taxon>
        <taxon>Methanobacteriati</taxon>
        <taxon>Methanobacteriota</taxon>
        <taxon>Methanomada group</taxon>
        <taxon>Methanobacteria</taxon>
        <taxon>Methanobacteriales</taxon>
        <taxon>Methanobacteriaceae</taxon>
        <taxon>Methanosphaera</taxon>
    </lineage>
</organism>
<reference evidence="2 4" key="2">
    <citation type="journal article" date="2017" name="BMC Genomics">
        <title>Genomic analysis of methanogenic archaea reveals a shift towards energy conservation.</title>
        <authorList>
            <person name="Gilmore S.P."/>
            <person name="Henske J.K."/>
            <person name="Sexton J.A."/>
            <person name="Solomon K.V."/>
            <person name="Seppala S."/>
            <person name="Yoo J.I."/>
            <person name="Huyett L.M."/>
            <person name="Pressman A."/>
            <person name="Cogan J.Z."/>
            <person name="Kivenson V."/>
            <person name="Peng X."/>
            <person name="Tan Y."/>
            <person name="Valentine D.L."/>
            <person name="O'Malley M.A."/>
        </authorList>
    </citation>
    <scope>NUCLEOTIDE SEQUENCE [LARGE SCALE GENOMIC DNA]</scope>
    <source>
        <strain evidence="2 4">1R-7</strain>
    </source>
</reference>
<evidence type="ECO:0000313" key="2">
    <source>
        <dbReference type="EMBL" id="PAV08169.1"/>
    </source>
</evidence>
<dbReference type="RefSeq" id="WP_095607819.1">
    <property type="nucleotide sequence ID" value="NZ_LMVN01000001.1"/>
</dbReference>
<keyword evidence="1" id="KW-1133">Transmembrane helix</keyword>
<keyword evidence="1" id="KW-0812">Transmembrane</keyword>
<dbReference type="EMBL" id="LWMS01000020">
    <property type="protein sequence ID" value="PWL08252.1"/>
    <property type="molecule type" value="Genomic_DNA"/>
</dbReference>
<sequence length="231" mass="27041">MSILILPIGVIIILVGFFSIYEFLKSDLFYNLTGRKIYYVREFSAREIKDEYYKVTGRRLLYSKDKGSRELIDSIGIPLCSITICLLILFIGYSVYLLGDYYLILYLGCFLSGLIIYFSFLICLRIKVFYYNGDKYESEKRYPISYPMVSYTWTLYLSIHTTLFYLLYIASHAQILIYGMVGLLILAHAYIFSDYMNKVLPYDLRTFKGNCLETPLIISPIMIIVILMLLY</sequence>
<feature type="transmembrane region" description="Helical" evidence="1">
    <location>
        <begin position="144"/>
        <end position="169"/>
    </location>
</feature>
<feature type="transmembrane region" description="Helical" evidence="1">
    <location>
        <begin position="6"/>
        <end position="24"/>
    </location>
</feature>
<dbReference type="AlphaFoldDB" id="A0A2A2HFF5"/>
<evidence type="ECO:0000313" key="3">
    <source>
        <dbReference type="EMBL" id="PWL08252.1"/>
    </source>
</evidence>
<feature type="transmembrane region" description="Helical" evidence="1">
    <location>
        <begin position="212"/>
        <end position="230"/>
    </location>
</feature>
<gene>
    <name evidence="2" type="ORF">ASJ82_02960</name>
    <name evidence="3" type="ORF">MSCUN_06880</name>
</gene>
<dbReference type="Proteomes" id="UP000217528">
    <property type="component" value="Unassembled WGS sequence"/>
</dbReference>
<dbReference type="Proteomes" id="UP000246004">
    <property type="component" value="Unassembled WGS sequence"/>
</dbReference>
<feature type="transmembrane region" description="Helical" evidence="1">
    <location>
        <begin position="101"/>
        <end position="124"/>
    </location>
</feature>
<keyword evidence="1" id="KW-0472">Membrane</keyword>